<dbReference type="EMBL" id="CM037156">
    <property type="protein sequence ID" value="KAH7838891.1"/>
    <property type="molecule type" value="Genomic_DNA"/>
</dbReference>
<name>A0ACB7XE90_9ERIC</name>
<gene>
    <name evidence="1" type="ORF">Vadar_032335</name>
</gene>
<evidence type="ECO:0000313" key="2">
    <source>
        <dbReference type="Proteomes" id="UP000828048"/>
    </source>
</evidence>
<organism evidence="1 2">
    <name type="scientific">Vaccinium darrowii</name>
    <dbReference type="NCBI Taxonomy" id="229202"/>
    <lineage>
        <taxon>Eukaryota</taxon>
        <taxon>Viridiplantae</taxon>
        <taxon>Streptophyta</taxon>
        <taxon>Embryophyta</taxon>
        <taxon>Tracheophyta</taxon>
        <taxon>Spermatophyta</taxon>
        <taxon>Magnoliopsida</taxon>
        <taxon>eudicotyledons</taxon>
        <taxon>Gunneridae</taxon>
        <taxon>Pentapetalae</taxon>
        <taxon>asterids</taxon>
        <taxon>Ericales</taxon>
        <taxon>Ericaceae</taxon>
        <taxon>Vaccinioideae</taxon>
        <taxon>Vaccinieae</taxon>
        <taxon>Vaccinium</taxon>
    </lineage>
</organism>
<comment type="caution">
    <text evidence="1">The sequence shown here is derived from an EMBL/GenBank/DDBJ whole genome shotgun (WGS) entry which is preliminary data.</text>
</comment>
<accession>A0ACB7XE90</accession>
<proteinExistence type="predicted"/>
<keyword evidence="2" id="KW-1185">Reference proteome</keyword>
<evidence type="ECO:0000313" key="1">
    <source>
        <dbReference type="EMBL" id="KAH7838891.1"/>
    </source>
</evidence>
<dbReference type="Proteomes" id="UP000828048">
    <property type="component" value="Chromosome 6"/>
</dbReference>
<reference evidence="1 2" key="1">
    <citation type="journal article" date="2021" name="Hortic Res">
        <title>High-quality reference genome and annotation aids understanding of berry development for evergreen blueberry (Vaccinium darrowii).</title>
        <authorList>
            <person name="Yu J."/>
            <person name="Hulse-Kemp A.M."/>
            <person name="Babiker E."/>
            <person name="Staton M."/>
        </authorList>
    </citation>
    <scope>NUCLEOTIDE SEQUENCE [LARGE SCALE GENOMIC DNA]</scope>
    <source>
        <strain evidence="2">cv. NJ 8807/NJ 8810</strain>
        <tissue evidence="1">Young leaf</tissue>
    </source>
</reference>
<protein>
    <submittedName>
        <fullName evidence="1">Uncharacterized protein</fullName>
    </submittedName>
</protein>
<sequence length="272" mass="30505">MGSSSWRRTLENVRSFVGNSMGGLRGGNQLGLLGRRRNPSLFPLGQVISRPQTTTTGKGGSSRSFRSVLGESAERLSTWTLLGAAFSRLRVYFISQLVLGNPILCRSLQGDGIGERWVSKEIEVIEEGLMVIAKENKFPQKEIDFRMRYQVSGGAFFISHATEHILSVEYGQVDFAALEQLENPDLHVDSVWIMNLFRKIKEVLPALECPKKFSLKDPIKPEADRTDSFLSASQFCIYRFALLSPSPKLSRKSSQPLKGFSKVHRRCMINFG</sequence>